<dbReference type="PANTHER" id="PTHR30349">
    <property type="entry name" value="PHAGE INTEGRASE-RELATED"/>
    <property type="match status" value="1"/>
</dbReference>
<comment type="similarity">
    <text evidence="1">Belongs to the 'phage' integrase family.</text>
</comment>
<dbReference type="Pfam" id="PF02899">
    <property type="entry name" value="Phage_int_SAM_1"/>
    <property type="match status" value="1"/>
</dbReference>
<comment type="caution">
    <text evidence="8">The sequence shown here is derived from an EMBL/GenBank/DDBJ whole genome shotgun (WGS) entry which is preliminary data.</text>
</comment>
<dbReference type="SUPFAM" id="SSF56349">
    <property type="entry name" value="DNA breaking-rejoining enzymes"/>
    <property type="match status" value="1"/>
</dbReference>
<gene>
    <name evidence="8" type="ORF">NE686_18165</name>
</gene>
<organism evidence="8 9">
    <name type="scientific">Tissierella carlieri</name>
    <dbReference type="NCBI Taxonomy" id="689904"/>
    <lineage>
        <taxon>Bacteria</taxon>
        <taxon>Bacillati</taxon>
        <taxon>Bacillota</taxon>
        <taxon>Tissierellia</taxon>
        <taxon>Tissierellales</taxon>
        <taxon>Tissierellaceae</taxon>
        <taxon>Tissierella</taxon>
    </lineage>
</organism>
<dbReference type="InterPro" id="IPR013762">
    <property type="entry name" value="Integrase-like_cat_sf"/>
</dbReference>
<accession>A0ABT1SEW5</accession>
<dbReference type="Gene3D" id="1.10.443.10">
    <property type="entry name" value="Intergrase catalytic core"/>
    <property type="match status" value="1"/>
</dbReference>
<dbReference type="Gene3D" id="1.10.150.130">
    <property type="match status" value="1"/>
</dbReference>
<evidence type="ECO:0000313" key="9">
    <source>
        <dbReference type="Proteomes" id="UP001524478"/>
    </source>
</evidence>
<sequence length="318" mass="36790">MTIEEIKKYLEQYIKKLESDKKSSLTINSYSYNLKRMIKYIEEKHGTNFNVKTAILDYVDNIDNTYKPTTINTYRAPVREFISFMKSREYISEDFGGNIGVLKEDKPPKEVLEPKEIETIFGILVSELKEATGYNVFFKARNLALFNYLLETGVRRGESVIVKWNDIDFINNQIRVVGKGNKTRIVPLRPDLKQQLYMYRDILEQLNDAGYNVKSEYLFRSEKRNKVTKEKDRPMTGRNVALIIKGLIKKAGIKKDISPHNLRHNFASYGVKNGASYVSIADTLGHATVSTFTNIYAHEISLEEKKKEIGKINFKLDE</sequence>
<evidence type="ECO:0000256" key="2">
    <source>
        <dbReference type="ARBA" id="ARBA00022908"/>
    </source>
</evidence>
<keyword evidence="2" id="KW-0229">DNA integration</keyword>
<evidence type="ECO:0000256" key="4">
    <source>
        <dbReference type="ARBA" id="ARBA00023172"/>
    </source>
</evidence>
<evidence type="ECO:0000256" key="5">
    <source>
        <dbReference type="PROSITE-ProRule" id="PRU01248"/>
    </source>
</evidence>
<dbReference type="InterPro" id="IPR002104">
    <property type="entry name" value="Integrase_catalytic"/>
</dbReference>
<evidence type="ECO:0000256" key="1">
    <source>
        <dbReference type="ARBA" id="ARBA00008857"/>
    </source>
</evidence>
<dbReference type="EMBL" id="JANGAC010000017">
    <property type="protein sequence ID" value="MCQ4925032.1"/>
    <property type="molecule type" value="Genomic_DNA"/>
</dbReference>
<evidence type="ECO:0000259" key="7">
    <source>
        <dbReference type="PROSITE" id="PS51900"/>
    </source>
</evidence>
<dbReference type="PANTHER" id="PTHR30349:SF41">
    <property type="entry name" value="INTEGRASE_RECOMBINASE PROTEIN MJ0367-RELATED"/>
    <property type="match status" value="1"/>
</dbReference>
<reference evidence="8 9" key="1">
    <citation type="submission" date="2022-06" db="EMBL/GenBank/DDBJ databases">
        <title>Isolation of gut microbiota from human fecal samples.</title>
        <authorList>
            <person name="Pamer E.G."/>
            <person name="Barat B."/>
            <person name="Waligurski E."/>
            <person name="Medina S."/>
            <person name="Paddock L."/>
            <person name="Mostad J."/>
        </authorList>
    </citation>
    <scope>NUCLEOTIDE SEQUENCE [LARGE SCALE GENOMIC DNA]</scope>
    <source>
        <strain evidence="8 9">DFI.7.95</strain>
    </source>
</reference>
<evidence type="ECO:0000259" key="6">
    <source>
        <dbReference type="PROSITE" id="PS51898"/>
    </source>
</evidence>
<feature type="domain" description="Core-binding (CB)" evidence="7">
    <location>
        <begin position="4"/>
        <end position="86"/>
    </location>
</feature>
<dbReference type="PROSITE" id="PS51900">
    <property type="entry name" value="CB"/>
    <property type="match status" value="1"/>
</dbReference>
<dbReference type="InterPro" id="IPR050090">
    <property type="entry name" value="Tyrosine_recombinase_XerCD"/>
</dbReference>
<evidence type="ECO:0000313" key="8">
    <source>
        <dbReference type="EMBL" id="MCQ4925032.1"/>
    </source>
</evidence>
<evidence type="ECO:0000256" key="3">
    <source>
        <dbReference type="ARBA" id="ARBA00023125"/>
    </source>
</evidence>
<keyword evidence="9" id="KW-1185">Reference proteome</keyword>
<feature type="domain" description="Tyr recombinase" evidence="6">
    <location>
        <begin position="107"/>
        <end position="310"/>
    </location>
</feature>
<dbReference type="Proteomes" id="UP001524478">
    <property type="component" value="Unassembled WGS sequence"/>
</dbReference>
<dbReference type="InterPro" id="IPR044068">
    <property type="entry name" value="CB"/>
</dbReference>
<name>A0ABT1SEW5_9FIRM</name>
<dbReference type="InterPro" id="IPR010998">
    <property type="entry name" value="Integrase_recombinase_N"/>
</dbReference>
<keyword evidence="4" id="KW-0233">DNA recombination</keyword>
<protein>
    <submittedName>
        <fullName evidence="8">Tyrosine-type recombinase/integrase</fullName>
    </submittedName>
</protein>
<dbReference type="PROSITE" id="PS51898">
    <property type="entry name" value="TYR_RECOMBINASE"/>
    <property type="match status" value="1"/>
</dbReference>
<keyword evidence="3 5" id="KW-0238">DNA-binding</keyword>
<dbReference type="Pfam" id="PF00589">
    <property type="entry name" value="Phage_integrase"/>
    <property type="match status" value="1"/>
</dbReference>
<dbReference type="InterPro" id="IPR004107">
    <property type="entry name" value="Integrase_SAM-like_N"/>
</dbReference>
<dbReference type="RefSeq" id="WP_256312624.1">
    <property type="nucleotide sequence ID" value="NZ_JANGAC010000017.1"/>
</dbReference>
<dbReference type="InterPro" id="IPR011010">
    <property type="entry name" value="DNA_brk_join_enz"/>
</dbReference>
<proteinExistence type="inferred from homology"/>